<proteinExistence type="predicted"/>
<organism evidence="1 2">
    <name type="scientific">Camellia lanceoleosa</name>
    <dbReference type="NCBI Taxonomy" id="1840588"/>
    <lineage>
        <taxon>Eukaryota</taxon>
        <taxon>Viridiplantae</taxon>
        <taxon>Streptophyta</taxon>
        <taxon>Embryophyta</taxon>
        <taxon>Tracheophyta</taxon>
        <taxon>Spermatophyta</taxon>
        <taxon>Magnoliopsida</taxon>
        <taxon>eudicotyledons</taxon>
        <taxon>Gunneridae</taxon>
        <taxon>Pentapetalae</taxon>
        <taxon>asterids</taxon>
        <taxon>Ericales</taxon>
        <taxon>Theaceae</taxon>
        <taxon>Camellia</taxon>
    </lineage>
</organism>
<dbReference type="EMBL" id="CM045766">
    <property type="protein sequence ID" value="KAI8004159.1"/>
    <property type="molecule type" value="Genomic_DNA"/>
</dbReference>
<sequence>MKKKWEKLVDTGTNPYAHPYKGIKLDDWKYLIDEVWLDPANKVKENGGLLPDLCNFYKDTHQHKKTKQWIDPICGDLHEQMTRVRDESIEGGTPLRQEDISIVVLGKKKGYLRGFGVGPKPFSCDTGFSTASQARDEQLKRLTSELEIMRAEQQSNHEEQQKKEEEQQMKEAENTRQREEMQRQLFGMQSMLAQVLENRNPPNSRQ</sequence>
<protein>
    <submittedName>
        <fullName evidence="1">Uncharacterized protein</fullName>
    </submittedName>
</protein>
<accession>A0ACC0GTV8</accession>
<keyword evidence="2" id="KW-1185">Reference proteome</keyword>
<gene>
    <name evidence="1" type="ORF">LOK49_LG08G00822</name>
</gene>
<evidence type="ECO:0000313" key="1">
    <source>
        <dbReference type="EMBL" id="KAI8004159.1"/>
    </source>
</evidence>
<comment type="caution">
    <text evidence="1">The sequence shown here is derived from an EMBL/GenBank/DDBJ whole genome shotgun (WGS) entry which is preliminary data.</text>
</comment>
<evidence type="ECO:0000313" key="2">
    <source>
        <dbReference type="Proteomes" id="UP001060215"/>
    </source>
</evidence>
<reference evidence="1 2" key="1">
    <citation type="journal article" date="2022" name="Plant J.">
        <title>Chromosome-level genome of Camellia lanceoleosa provides a valuable resource for understanding genome evolution and self-incompatibility.</title>
        <authorList>
            <person name="Gong W."/>
            <person name="Xiao S."/>
            <person name="Wang L."/>
            <person name="Liao Z."/>
            <person name="Chang Y."/>
            <person name="Mo W."/>
            <person name="Hu G."/>
            <person name="Li W."/>
            <person name="Zhao G."/>
            <person name="Zhu H."/>
            <person name="Hu X."/>
            <person name="Ji K."/>
            <person name="Xiang X."/>
            <person name="Song Q."/>
            <person name="Yuan D."/>
            <person name="Jin S."/>
            <person name="Zhang L."/>
        </authorList>
    </citation>
    <scope>NUCLEOTIDE SEQUENCE [LARGE SCALE GENOMIC DNA]</scope>
    <source>
        <strain evidence="1">SQ_2022a</strain>
    </source>
</reference>
<name>A0ACC0GTV8_9ERIC</name>
<dbReference type="Proteomes" id="UP001060215">
    <property type="component" value="Chromosome 9"/>
</dbReference>